<reference evidence="3 4" key="1">
    <citation type="journal article" date="2024" name="IMA Fungus">
        <title>IMA Genome - F19 : A genome assembly and annotation guide to empower mycologists, including annotated draft genome sequences of Ceratocystis pirilliformis, Diaporthe australafricana, Fusarium ophioides, Paecilomyces lecythidis, and Sporothrix stenoceras.</title>
        <authorList>
            <person name="Aylward J."/>
            <person name="Wilson A.M."/>
            <person name="Visagie C.M."/>
            <person name="Spraker J."/>
            <person name="Barnes I."/>
            <person name="Buitendag C."/>
            <person name="Ceriani C."/>
            <person name="Del Mar Angel L."/>
            <person name="du Plessis D."/>
            <person name="Fuchs T."/>
            <person name="Gasser K."/>
            <person name="Kramer D."/>
            <person name="Li W."/>
            <person name="Munsamy K."/>
            <person name="Piso A."/>
            <person name="Price J.L."/>
            <person name="Sonnekus B."/>
            <person name="Thomas C."/>
            <person name="van der Nest A."/>
            <person name="van Dijk A."/>
            <person name="van Heerden A."/>
            <person name="van Vuuren N."/>
            <person name="Yilmaz N."/>
            <person name="Duong T.A."/>
            <person name="van der Merwe N.A."/>
            <person name="Wingfield M.J."/>
            <person name="Wingfield B.D."/>
        </authorList>
    </citation>
    <scope>NUCLEOTIDE SEQUENCE [LARGE SCALE GENOMIC DNA]</scope>
    <source>
        <strain evidence="3 4">CMW 18300</strain>
    </source>
</reference>
<keyword evidence="2" id="KW-0812">Transmembrane</keyword>
<feature type="region of interest" description="Disordered" evidence="1">
    <location>
        <begin position="64"/>
        <end position="144"/>
    </location>
</feature>
<feature type="transmembrane region" description="Helical" evidence="2">
    <location>
        <begin position="28"/>
        <end position="54"/>
    </location>
</feature>
<feature type="compositionally biased region" description="Low complexity" evidence="1">
    <location>
        <begin position="108"/>
        <end position="121"/>
    </location>
</feature>
<feature type="compositionally biased region" description="Polar residues" evidence="1">
    <location>
        <begin position="606"/>
        <end position="623"/>
    </location>
</feature>
<feature type="region of interest" description="Disordered" evidence="1">
    <location>
        <begin position="927"/>
        <end position="976"/>
    </location>
</feature>
<keyword evidence="2" id="KW-1133">Transmembrane helix</keyword>
<feature type="compositionally biased region" description="Polar residues" evidence="1">
    <location>
        <begin position="630"/>
        <end position="649"/>
    </location>
</feature>
<feature type="compositionally biased region" description="Polar residues" evidence="1">
    <location>
        <begin position="496"/>
        <end position="508"/>
    </location>
</feature>
<feature type="compositionally biased region" description="Low complexity" evidence="1">
    <location>
        <begin position="768"/>
        <end position="780"/>
    </location>
</feature>
<feature type="compositionally biased region" description="Polar residues" evidence="1">
    <location>
        <begin position="681"/>
        <end position="691"/>
    </location>
</feature>
<proteinExistence type="predicted"/>
<feature type="compositionally biased region" description="Basic and acidic residues" evidence="1">
    <location>
        <begin position="593"/>
        <end position="604"/>
    </location>
</feature>
<dbReference type="EMBL" id="JAWRVE010000080">
    <property type="protein sequence ID" value="KAL1862571.1"/>
    <property type="molecule type" value="Genomic_DNA"/>
</dbReference>
<keyword evidence="4" id="KW-1185">Reference proteome</keyword>
<comment type="caution">
    <text evidence="3">The sequence shown here is derived from an EMBL/GenBank/DDBJ whole genome shotgun (WGS) entry which is preliminary data.</text>
</comment>
<evidence type="ECO:0000256" key="2">
    <source>
        <dbReference type="SAM" id="Phobius"/>
    </source>
</evidence>
<name>A0ABR3WHX6_9PEZI</name>
<feature type="compositionally biased region" description="Basic and acidic residues" evidence="1">
    <location>
        <begin position="281"/>
        <end position="290"/>
    </location>
</feature>
<evidence type="ECO:0000313" key="3">
    <source>
        <dbReference type="EMBL" id="KAL1862571.1"/>
    </source>
</evidence>
<feature type="region of interest" description="Disordered" evidence="1">
    <location>
        <begin position="744"/>
        <end position="790"/>
    </location>
</feature>
<keyword evidence="2" id="KW-0472">Membrane</keyword>
<feature type="compositionally biased region" description="Polar residues" evidence="1">
    <location>
        <begin position="466"/>
        <end position="475"/>
    </location>
</feature>
<feature type="region of interest" description="Disordered" evidence="1">
    <location>
        <begin position="808"/>
        <end position="837"/>
    </location>
</feature>
<evidence type="ECO:0000313" key="4">
    <source>
        <dbReference type="Proteomes" id="UP001583177"/>
    </source>
</evidence>
<feature type="region of interest" description="Disordered" evidence="1">
    <location>
        <begin position="275"/>
        <end position="729"/>
    </location>
</feature>
<organism evidence="3 4">
    <name type="scientific">Diaporthe australafricana</name>
    <dbReference type="NCBI Taxonomy" id="127596"/>
    <lineage>
        <taxon>Eukaryota</taxon>
        <taxon>Fungi</taxon>
        <taxon>Dikarya</taxon>
        <taxon>Ascomycota</taxon>
        <taxon>Pezizomycotina</taxon>
        <taxon>Sordariomycetes</taxon>
        <taxon>Sordariomycetidae</taxon>
        <taxon>Diaporthales</taxon>
        <taxon>Diaporthaceae</taxon>
        <taxon>Diaporthe</taxon>
    </lineage>
</organism>
<feature type="compositionally biased region" description="Low complexity" evidence="1">
    <location>
        <begin position="515"/>
        <end position="532"/>
    </location>
</feature>
<feature type="compositionally biased region" description="Polar residues" evidence="1">
    <location>
        <begin position="540"/>
        <end position="550"/>
    </location>
</feature>
<feature type="compositionally biased region" description="Low complexity" evidence="1">
    <location>
        <begin position="79"/>
        <end position="89"/>
    </location>
</feature>
<dbReference type="Proteomes" id="UP001583177">
    <property type="component" value="Unassembled WGS sequence"/>
</dbReference>
<gene>
    <name evidence="3" type="ORF">Daus18300_008531</name>
</gene>
<protein>
    <recommendedName>
        <fullName evidence="5">Proteophosphoglycan ppg4</fullName>
    </recommendedName>
</protein>
<feature type="compositionally biased region" description="Polar residues" evidence="1">
    <location>
        <begin position="940"/>
        <end position="951"/>
    </location>
</feature>
<feature type="compositionally biased region" description="Polar residues" evidence="1">
    <location>
        <begin position="361"/>
        <end position="370"/>
    </location>
</feature>
<evidence type="ECO:0008006" key="5">
    <source>
        <dbReference type="Google" id="ProtNLM"/>
    </source>
</evidence>
<feature type="compositionally biased region" description="Basic and acidic residues" evidence="1">
    <location>
        <begin position="123"/>
        <end position="144"/>
    </location>
</feature>
<accession>A0ABR3WHX6</accession>
<sequence>MVNLSGAVDDLKGDVTDASRRVAAALPLWVIIVIVVVGTGLLALLVGLCCLCVCRRRRGRKVGRDAGTVHSFSDHHRPATASTSEGGSRSSEEGPGGRAKLRKPPPSSSASSSVGNEGGDVVVDDRGKEVEEVEEGRTRGEPEFRNMAPARKASALSIPPILTGAWRMSIGSFGGGRDPGGGGGGLNISNDGAAGLGNNWHLRRTSNAWIDDDALHGPEVSPTKSSTRRSRLKSWGASIRESWPLMTPSPTLPQLPQFGGGHDGQQVGAAEHEGVAMSRYRNHDDADGRRFVPNLPPPLVAATKQSPPRQLPKPPGQALLAANANTAGLRPVGNWNGTGPVVSGSPRGRGLSYYKYEDTDQAVNNSGSPRSKTERGVGVGTGVIGPRGRRPSADSTMTQILKDTEKRLQDGMATGVAMRNRSSSSPTKRPPGLGPDGLTVALVRSRSRTPSPTKGSRAPHGAASSHVRQASQASVVSEPDSLCGPPSPTLPYHGLTSPSRSKASQQMSPHKRRPSLVPSFASSVSSLSTIASETEEGALTPNTTAPSSSIPFGMNQIAALGDPFMPSNKSTPASLKAPGSASRGAQEALNGSPRREKNPPHAKSDTPLSPVTGNMRTPDTTPTRGGARNATAQGATKAPTPQSQRNRSSVVHLPAPTRGDNPSDSVHKRALSNDSRPAATTIANHSLTSASDKGITPSPLIKRLSDLAPPFRGRDQTPDVAHPSPALSNNARLSSVYDFYAGMSEPSNNNNGNNTNSRRRAGGEVRVASEASLSSASQYSDTGAVEREREQQMAALSRISMLLNREIKVSRPRQPPPPTLRVAPQDHHHQHHHHGAAPLSATVAELRRMNSQISTYSSGAASGYSDDGSSVLMAAVRPESVVPPRRASAARNYHALASPVKMKEGVMGRGMARAEVGEVGACVTPTRNRRVDRRVDRDNSASAEGNVSGSGSEDGVSLYDQDGFYVTPGKRTRLRP</sequence>
<evidence type="ECO:0000256" key="1">
    <source>
        <dbReference type="SAM" id="MobiDB-lite"/>
    </source>
</evidence>
<feature type="compositionally biased region" description="Low complexity" evidence="1">
    <location>
        <begin position="318"/>
        <end position="327"/>
    </location>
</feature>